<dbReference type="PROSITE" id="PS50022">
    <property type="entry name" value="FA58C_3"/>
    <property type="match status" value="1"/>
</dbReference>
<dbReference type="SUPFAM" id="SSF49785">
    <property type="entry name" value="Galactose-binding domain-like"/>
    <property type="match status" value="1"/>
</dbReference>
<gene>
    <name evidence="5" type="primary">LOC100176967</name>
</gene>
<feature type="domain" description="F5/8 type C" evidence="3">
    <location>
        <begin position="1"/>
        <end position="90"/>
    </location>
</feature>
<dbReference type="Pfam" id="PF01549">
    <property type="entry name" value="ShK"/>
    <property type="match status" value="2"/>
</dbReference>
<evidence type="ECO:0000259" key="4">
    <source>
        <dbReference type="PROSITE" id="PS51670"/>
    </source>
</evidence>
<dbReference type="InterPro" id="IPR003582">
    <property type="entry name" value="ShKT_dom"/>
</dbReference>
<feature type="disulfide bond" evidence="1">
    <location>
        <begin position="426"/>
        <end position="460"/>
    </location>
</feature>
<dbReference type="AlphaFoldDB" id="A0A6F9DHA4"/>
<evidence type="ECO:0000259" key="3">
    <source>
        <dbReference type="PROSITE" id="PS50022"/>
    </source>
</evidence>
<protein>
    <submittedName>
        <fullName evidence="5">Uncharacterized protein LOC100176967</fullName>
    </submittedName>
</protein>
<dbReference type="EMBL" id="LR786484">
    <property type="protein sequence ID" value="CAB3261372.1"/>
    <property type="molecule type" value="mRNA"/>
</dbReference>
<dbReference type="InterPro" id="IPR008979">
    <property type="entry name" value="Galactose-bd-like_sf"/>
</dbReference>
<evidence type="ECO:0000256" key="1">
    <source>
        <dbReference type="PROSITE-ProRule" id="PRU01005"/>
    </source>
</evidence>
<comment type="caution">
    <text evidence="1">Lacks conserved residue(s) required for the propagation of feature annotation.</text>
</comment>
<dbReference type="GO" id="GO:0008237">
    <property type="term" value="F:metallopeptidase activity"/>
    <property type="evidence" value="ECO:0007669"/>
    <property type="project" value="InterPro"/>
</dbReference>
<sequence length="685" mass="75287">MDGNKSTNWIGTSSAITSGENFVVFRLPKFYVLRRIKLRLNWSPGSVTEFRLSYWNDKNFQRYVVGGDNQNWKTLKEFNVPENGRRVFGGFSRQSRYWKMTFTSTHGGEPPSVSDVALFIFADLPPSTIEFDIEPSQPVDPFDEGDVPPPMAAPEGDTCEEVEKPVPGWAVSQYNLDTSFYRKFTSAYGIPIMGNWVLDDRALQRACYVVRFMLSDRRDIRDHMYSNKGRVAIIGRQETVPQVPGMRQYTWWTRRAAGGTYENPVNVGAEENMLCEPQDGYAPAQDIFMHEFAHGIHLIAARTAIRDFNYRLQQSFMSARRAGLWSNTYANTDNREYFAEGVQAYFNQQREGRPGGDGIQNHVNTREELRQHDPGLYSLVQEIFPCSNPYIPRCDDLYQTKALAQKFTMDCNGGGGIVPTPGPAGCKDDNPSCAAWKESGECQANPSYMLVSCKLSCGVCGISTSTISPISTTDTTTPPVTDPTCKDDNVYCDYWMRTGECEINPNYMLQSCRKSCRSCRTTPTSTTMPVSSSQTTQSQTATTGLTTGQIATGSESLTTGPTTGPLTTGSETLTTAPTTGPITTGSEILTTGPTTDQLTTGTQTVTTGPTTDHLTTGSQTVTTGPTTDHLTTGTQKETTGPTTDQLTTGTQTLTTGPTTDQITTASTTTTAPTPGEFHFCRCNPN</sequence>
<dbReference type="SUPFAM" id="SSF55486">
    <property type="entry name" value="Metalloproteases ('zincins'), catalytic domain"/>
    <property type="match status" value="1"/>
</dbReference>
<feature type="disulfide bond" evidence="1">
    <location>
        <begin position="485"/>
        <end position="519"/>
    </location>
</feature>
<name>A0A6F9DHA4_9ASCI</name>
<reference evidence="5" key="1">
    <citation type="submission" date="2020-04" db="EMBL/GenBank/DDBJ databases">
        <authorList>
            <person name="Neveu A P."/>
        </authorList>
    </citation>
    <scope>NUCLEOTIDE SEQUENCE</scope>
    <source>
        <tissue evidence="5">Whole embryo</tissue>
    </source>
</reference>
<dbReference type="InterPro" id="IPR000421">
    <property type="entry name" value="FA58C"/>
</dbReference>
<feature type="region of interest" description="Disordered" evidence="2">
    <location>
        <begin position="523"/>
        <end position="670"/>
    </location>
</feature>
<organism evidence="5">
    <name type="scientific">Phallusia mammillata</name>
    <dbReference type="NCBI Taxonomy" id="59560"/>
    <lineage>
        <taxon>Eukaryota</taxon>
        <taxon>Metazoa</taxon>
        <taxon>Chordata</taxon>
        <taxon>Tunicata</taxon>
        <taxon>Ascidiacea</taxon>
        <taxon>Phlebobranchia</taxon>
        <taxon>Ascidiidae</taxon>
        <taxon>Phallusia</taxon>
    </lineage>
</organism>
<proteinExistence type="evidence at transcript level"/>
<accession>A0A6F9DHA4</accession>
<dbReference type="Gene3D" id="3.40.390.10">
    <property type="entry name" value="Collagenase (Catalytic Domain)"/>
    <property type="match status" value="1"/>
</dbReference>
<evidence type="ECO:0000256" key="2">
    <source>
        <dbReference type="SAM" id="MobiDB-lite"/>
    </source>
</evidence>
<keyword evidence="1" id="KW-1015">Disulfide bond</keyword>
<feature type="domain" description="ShKT" evidence="4">
    <location>
        <begin position="426"/>
        <end position="460"/>
    </location>
</feature>
<dbReference type="SMART" id="SM00254">
    <property type="entry name" value="ShKT"/>
    <property type="match status" value="2"/>
</dbReference>
<evidence type="ECO:0000313" key="5">
    <source>
        <dbReference type="EMBL" id="CAB3261372.1"/>
    </source>
</evidence>
<dbReference type="PROSITE" id="PS51670">
    <property type="entry name" value="SHKT"/>
    <property type="match status" value="2"/>
</dbReference>
<dbReference type="Gene3D" id="2.60.120.260">
    <property type="entry name" value="Galactose-binding domain-like"/>
    <property type="match status" value="1"/>
</dbReference>
<dbReference type="InterPro" id="IPR024079">
    <property type="entry name" value="MetalloPept_cat_dom_sf"/>
</dbReference>
<dbReference type="Gene3D" id="1.10.10.1940">
    <property type="match status" value="1"/>
</dbReference>
<feature type="domain" description="ShKT" evidence="4">
    <location>
        <begin position="485"/>
        <end position="519"/>
    </location>
</feature>